<gene>
    <name evidence="2" type="ORF">A3H26_03035</name>
</gene>
<dbReference type="GO" id="GO:0016625">
    <property type="term" value="F:oxidoreductase activity, acting on the aldehyde or oxo group of donors, iron-sulfur protein as acceptor"/>
    <property type="evidence" value="ECO:0007669"/>
    <property type="project" value="InterPro"/>
</dbReference>
<comment type="caution">
    <text evidence="2">The sequence shown here is derived from an EMBL/GenBank/DDBJ whole genome shotgun (WGS) entry which is preliminary data.</text>
</comment>
<dbReference type="InterPro" id="IPR036503">
    <property type="entry name" value="Ald_Fedxn_OxRdtase_N_sf"/>
</dbReference>
<name>A0A1F4VJ19_UNCKA</name>
<dbReference type="EMBL" id="MEVN01000018">
    <property type="protein sequence ID" value="OGC57257.1"/>
    <property type="molecule type" value="Genomic_DNA"/>
</dbReference>
<organism evidence="2 3">
    <name type="scientific">candidate division WWE3 bacterium RIFCSPLOWO2_12_FULL_36_10</name>
    <dbReference type="NCBI Taxonomy" id="1802630"/>
    <lineage>
        <taxon>Bacteria</taxon>
        <taxon>Katanobacteria</taxon>
    </lineage>
</organism>
<dbReference type="STRING" id="1802630.A3H26_03035"/>
<dbReference type="GO" id="GO:0051536">
    <property type="term" value="F:iron-sulfur cluster binding"/>
    <property type="evidence" value="ECO:0007669"/>
    <property type="project" value="InterPro"/>
</dbReference>
<dbReference type="PANTHER" id="PTHR30038:SF0">
    <property type="entry name" value="TUNGSTEN-CONTAINING ALDEHYDE FERREDOXIN OXIDOREDUCTASE"/>
    <property type="match status" value="1"/>
</dbReference>
<evidence type="ECO:0000313" key="2">
    <source>
        <dbReference type="EMBL" id="OGC57257.1"/>
    </source>
</evidence>
<protein>
    <recommendedName>
        <fullName evidence="1">Aldehyde ferredoxin oxidoreductase N-terminal domain-containing protein</fullName>
    </recommendedName>
</protein>
<evidence type="ECO:0000313" key="3">
    <source>
        <dbReference type="Proteomes" id="UP000177763"/>
    </source>
</evidence>
<dbReference type="PANTHER" id="PTHR30038">
    <property type="entry name" value="ALDEHYDE FERREDOXIN OXIDOREDUCTASE"/>
    <property type="match status" value="1"/>
</dbReference>
<dbReference type="InterPro" id="IPR013983">
    <property type="entry name" value="Ald_Fedxn_OxRdtase_N"/>
</dbReference>
<dbReference type="Proteomes" id="UP000177763">
    <property type="component" value="Unassembled WGS sequence"/>
</dbReference>
<sequence length="279" mass="30887">MDYLNKQILYINLEKNESEAKTFSELRNYIGGVGLGLKLLSIYKDEDPIIFSVGPLNGFFPFVSKTSVVFQNEGSVEDIYFGGSLSFRLKFLGIDAVVLSGISKNPTVINIDDAVSFMKMDEDIKLHGLPGKRSIVSLEAKGLFLDGYFQAPERILEQKFVEKNIKSIIFTGSKTFSVVNEEKYHQIYKEILSRVGEMSVQKRDKPSCSGCPVGCSSSGVGEIGGNVLVHCLVGCSFAEKIYSDVGTIFSCFNVLGYDYTHEDIENVPRLIAETLAEFS</sequence>
<dbReference type="SMART" id="SM00790">
    <property type="entry name" value="AFOR_N"/>
    <property type="match status" value="1"/>
</dbReference>
<reference evidence="2 3" key="1">
    <citation type="journal article" date="2016" name="Nat. Commun.">
        <title>Thousands of microbial genomes shed light on interconnected biogeochemical processes in an aquifer system.</title>
        <authorList>
            <person name="Anantharaman K."/>
            <person name="Brown C.T."/>
            <person name="Hug L.A."/>
            <person name="Sharon I."/>
            <person name="Castelle C.J."/>
            <person name="Probst A.J."/>
            <person name="Thomas B.C."/>
            <person name="Singh A."/>
            <person name="Wilkins M.J."/>
            <person name="Karaoz U."/>
            <person name="Brodie E.L."/>
            <person name="Williams K.H."/>
            <person name="Hubbard S.S."/>
            <person name="Banfield J.F."/>
        </authorList>
    </citation>
    <scope>NUCLEOTIDE SEQUENCE [LARGE SCALE GENOMIC DNA]</scope>
</reference>
<evidence type="ECO:0000259" key="1">
    <source>
        <dbReference type="SMART" id="SM00790"/>
    </source>
</evidence>
<dbReference type="Gene3D" id="3.60.9.10">
    <property type="entry name" value="Aldehyde ferredoxin oxidoreductase, N-terminal domain"/>
    <property type="match status" value="1"/>
</dbReference>
<dbReference type="InterPro" id="IPR051919">
    <property type="entry name" value="W-dependent_AOR"/>
</dbReference>
<dbReference type="Pfam" id="PF02730">
    <property type="entry name" value="AFOR_N"/>
    <property type="match status" value="1"/>
</dbReference>
<dbReference type="SUPFAM" id="SSF56228">
    <property type="entry name" value="Aldehyde ferredoxin oxidoreductase, N-terminal domain"/>
    <property type="match status" value="1"/>
</dbReference>
<feature type="domain" description="Aldehyde ferredoxin oxidoreductase N-terminal" evidence="1">
    <location>
        <begin position="5"/>
        <end position="174"/>
    </location>
</feature>
<accession>A0A1F4VJ19</accession>
<dbReference type="AlphaFoldDB" id="A0A1F4VJ19"/>
<proteinExistence type="predicted"/>